<accession>M4ZB20</accession>
<dbReference type="PATRIC" id="fig|1245469.3.peg.4722"/>
<feature type="compositionally biased region" description="Polar residues" evidence="1">
    <location>
        <begin position="108"/>
        <end position="118"/>
    </location>
</feature>
<organism evidence="3 4">
    <name type="scientific">Bradyrhizobium oligotrophicum S58</name>
    <dbReference type="NCBI Taxonomy" id="1245469"/>
    <lineage>
        <taxon>Bacteria</taxon>
        <taxon>Pseudomonadati</taxon>
        <taxon>Pseudomonadota</taxon>
        <taxon>Alphaproteobacteria</taxon>
        <taxon>Hyphomicrobiales</taxon>
        <taxon>Nitrobacteraceae</taxon>
        <taxon>Bradyrhizobium</taxon>
    </lineage>
</organism>
<feature type="signal peptide" evidence="2">
    <location>
        <begin position="1"/>
        <end position="19"/>
    </location>
</feature>
<feature type="compositionally biased region" description="Pro residues" evidence="1">
    <location>
        <begin position="145"/>
        <end position="154"/>
    </location>
</feature>
<reference evidence="3 4" key="1">
    <citation type="journal article" date="2013" name="Appl. Environ. Microbiol.">
        <title>Genome analysis suggests that the soil oligotrophic bacterium Agromonas oligotrophica (Bradyrhizobium oligotrophicum) is a nitrogen-fixing symbiont of Aeschynomene indica.</title>
        <authorList>
            <person name="Okubo T."/>
            <person name="Fukushima S."/>
            <person name="Itakura M."/>
            <person name="Oshima K."/>
            <person name="Longtonglang A."/>
            <person name="Teaumroong N."/>
            <person name="Mitsui H."/>
            <person name="Hattori M."/>
            <person name="Hattori R."/>
            <person name="Hattori T."/>
            <person name="Minamisawa K."/>
        </authorList>
    </citation>
    <scope>NUCLEOTIDE SEQUENCE [LARGE SCALE GENOMIC DNA]</scope>
    <source>
        <strain evidence="3 4">S58</strain>
    </source>
</reference>
<dbReference type="KEGG" id="aol:S58_46140"/>
<evidence type="ECO:0000313" key="4">
    <source>
        <dbReference type="Proteomes" id="UP000011841"/>
    </source>
</evidence>
<evidence type="ECO:0000256" key="2">
    <source>
        <dbReference type="SAM" id="SignalP"/>
    </source>
</evidence>
<keyword evidence="4" id="KW-1185">Reference proteome</keyword>
<dbReference type="GeneID" id="301818396"/>
<feature type="compositionally biased region" description="Basic and acidic residues" evidence="1">
    <location>
        <begin position="91"/>
        <end position="103"/>
    </location>
</feature>
<dbReference type="HOGENOM" id="CLU_1711392_0_0_5"/>
<evidence type="ECO:0000313" key="3">
    <source>
        <dbReference type="EMBL" id="BAM90596.1"/>
    </source>
</evidence>
<dbReference type="eggNOG" id="ENOG502ZMF7">
    <property type="taxonomic scope" value="Bacteria"/>
</dbReference>
<dbReference type="OrthoDB" id="7960044at2"/>
<dbReference type="EMBL" id="AP012603">
    <property type="protein sequence ID" value="BAM90596.1"/>
    <property type="molecule type" value="Genomic_DNA"/>
</dbReference>
<feature type="region of interest" description="Disordered" evidence="1">
    <location>
        <begin position="86"/>
        <end position="154"/>
    </location>
</feature>
<feature type="chain" id="PRO_5004061792" evidence="2">
    <location>
        <begin position="20"/>
        <end position="154"/>
    </location>
</feature>
<dbReference type="Proteomes" id="UP000011841">
    <property type="component" value="Chromosome"/>
</dbReference>
<proteinExistence type="predicted"/>
<dbReference type="AlphaFoldDB" id="M4ZB20"/>
<evidence type="ECO:0000256" key="1">
    <source>
        <dbReference type="SAM" id="MobiDB-lite"/>
    </source>
</evidence>
<sequence>MRFATALAILIGAASPSLASEGFDIVIPQRPGVPVIINGIDASYAVVEGQTSLGKGPWMQPTLYGGRPVEPEPHVGHYYPTLGATPGYGRMEIEPPPDRKLPKPAESYSRSWGAQSEMQPAEPAVPMYPPAVILAPREGGSPRNYPNPPPAYRR</sequence>
<protein>
    <submittedName>
        <fullName evidence="3">Signal peptide</fullName>
    </submittedName>
</protein>
<dbReference type="RefSeq" id="WP_015667687.1">
    <property type="nucleotide sequence ID" value="NC_020453.1"/>
</dbReference>
<name>M4ZB20_9BRAD</name>
<keyword evidence="2" id="KW-0732">Signal</keyword>
<gene>
    <name evidence="3" type="ORF">S58_46140</name>
</gene>